<keyword evidence="2" id="KW-1185">Reference proteome</keyword>
<gene>
    <name evidence="1" type="ORF">AMECASPLE_004141</name>
</gene>
<protein>
    <submittedName>
        <fullName evidence="1">Uncharacterized protein</fullName>
    </submittedName>
</protein>
<organism evidence="1 2">
    <name type="scientific">Ameca splendens</name>
    <dbReference type="NCBI Taxonomy" id="208324"/>
    <lineage>
        <taxon>Eukaryota</taxon>
        <taxon>Metazoa</taxon>
        <taxon>Chordata</taxon>
        <taxon>Craniata</taxon>
        <taxon>Vertebrata</taxon>
        <taxon>Euteleostomi</taxon>
        <taxon>Actinopterygii</taxon>
        <taxon>Neopterygii</taxon>
        <taxon>Teleostei</taxon>
        <taxon>Neoteleostei</taxon>
        <taxon>Acanthomorphata</taxon>
        <taxon>Ovalentaria</taxon>
        <taxon>Atherinomorphae</taxon>
        <taxon>Cyprinodontiformes</taxon>
        <taxon>Goodeidae</taxon>
        <taxon>Ameca</taxon>
    </lineage>
</organism>
<proteinExistence type="predicted"/>
<comment type="caution">
    <text evidence="1">The sequence shown here is derived from an EMBL/GenBank/DDBJ whole genome shotgun (WGS) entry which is preliminary data.</text>
</comment>
<accession>A0ABV0Y9Z4</accession>
<dbReference type="Proteomes" id="UP001469553">
    <property type="component" value="Unassembled WGS sequence"/>
</dbReference>
<name>A0ABV0Y9Z4_9TELE</name>
<sequence>MEESSPRMTGGTREAPVNISPAVAAHAEGEEIEVLESTDILPVAPEEVQWKSLFDKLQTKQDMWAPPTLIDWVLIKEVPKKPKVTLEDLERSTAHEGNY</sequence>
<reference evidence="1 2" key="1">
    <citation type="submission" date="2021-06" db="EMBL/GenBank/DDBJ databases">
        <authorList>
            <person name="Palmer J.M."/>
        </authorList>
    </citation>
    <scope>NUCLEOTIDE SEQUENCE [LARGE SCALE GENOMIC DNA]</scope>
    <source>
        <strain evidence="1 2">AS_MEX2019</strain>
        <tissue evidence="1">Muscle</tissue>
    </source>
</reference>
<evidence type="ECO:0000313" key="1">
    <source>
        <dbReference type="EMBL" id="MEQ2290531.1"/>
    </source>
</evidence>
<dbReference type="EMBL" id="JAHRIP010028388">
    <property type="protein sequence ID" value="MEQ2290531.1"/>
    <property type="molecule type" value="Genomic_DNA"/>
</dbReference>
<evidence type="ECO:0000313" key="2">
    <source>
        <dbReference type="Proteomes" id="UP001469553"/>
    </source>
</evidence>